<dbReference type="EMBL" id="JAKUCV010003086">
    <property type="protein sequence ID" value="KAJ4840271.1"/>
    <property type="molecule type" value="Genomic_DNA"/>
</dbReference>
<proteinExistence type="predicted"/>
<dbReference type="PANTHER" id="PTHR26312:SF221">
    <property type="entry name" value="OS04G0510600 PROTEIN"/>
    <property type="match status" value="1"/>
</dbReference>
<comment type="caution">
    <text evidence="2">The sequence shown here is derived from an EMBL/GenBank/DDBJ whole genome shotgun (WGS) entry which is preliminary data.</text>
</comment>
<name>A0A9Q0JEY8_9ROSI</name>
<dbReference type="OrthoDB" id="1919713at2759"/>
<reference evidence="2" key="1">
    <citation type="submission" date="2022-02" db="EMBL/GenBank/DDBJ databases">
        <authorList>
            <person name="Henning P.M."/>
            <person name="McCubbin A.G."/>
            <person name="Shore J.S."/>
        </authorList>
    </citation>
    <scope>NUCLEOTIDE SEQUENCE</scope>
    <source>
        <strain evidence="2">F60SS</strain>
        <tissue evidence="2">Leaves</tissue>
    </source>
</reference>
<evidence type="ECO:0000256" key="1">
    <source>
        <dbReference type="SAM" id="MobiDB-lite"/>
    </source>
</evidence>
<dbReference type="Gene3D" id="1.25.40.10">
    <property type="entry name" value="Tetratricopeptide repeat domain"/>
    <property type="match status" value="2"/>
</dbReference>
<dbReference type="Proteomes" id="UP001141552">
    <property type="component" value="Unassembled WGS sequence"/>
</dbReference>
<organism evidence="2 3">
    <name type="scientific">Turnera subulata</name>
    <dbReference type="NCBI Taxonomy" id="218843"/>
    <lineage>
        <taxon>Eukaryota</taxon>
        <taxon>Viridiplantae</taxon>
        <taxon>Streptophyta</taxon>
        <taxon>Embryophyta</taxon>
        <taxon>Tracheophyta</taxon>
        <taxon>Spermatophyta</taxon>
        <taxon>Magnoliopsida</taxon>
        <taxon>eudicotyledons</taxon>
        <taxon>Gunneridae</taxon>
        <taxon>Pentapetalae</taxon>
        <taxon>rosids</taxon>
        <taxon>fabids</taxon>
        <taxon>Malpighiales</taxon>
        <taxon>Passifloraceae</taxon>
        <taxon>Turnera</taxon>
    </lineage>
</organism>
<feature type="region of interest" description="Disordered" evidence="1">
    <location>
        <begin position="66"/>
        <end position="91"/>
    </location>
</feature>
<dbReference type="InterPro" id="IPR011990">
    <property type="entry name" value="TPR-like_helical_dom_sf"/>
</dbReference>
<feature type="compositionally biased region" description="Polar residues" evidence="1">
    <location>
        <begin position="66"/>
        <end position="84"/>
    </location>
</feature>
<dbReference type="AlphaFoldDB" id="A0A9Q0JEY8"/>
<protein>
    <submittedName>
        <fullName evidence="2">Uncharacterized protein</fullName>
    </submittedName>
</protein>
<keyword evidence="3" id="KW-1185">Reference proteome</keyword>
<dbReference type="PANTHER" id="PTHR26312">
    <property type="entry name" value="TETRATRICOPEPTIDE REPEAT PROTEIN 5"/>
    <property type="match status" value="1"/>
</dbReference>
<evidence type="ECO:0000313" key="3">
    <source>
        <dbReference type="Proteomes" id="UP001141552"/>
    </source>
</evidence>
<reference evidence="2" key="2">
    <citation type="journal article" date="2023" name="Plants (Basel)">
        <title>Annotation of the Turnera subulata (Passifloraceae) Draft Genome Reveals the S-Locus Evolved after the Divergence of Turneroideae from Passifloroideae in a Stepwise Manner.</title>
        <authorList>
            <person name="Henning P.M."/>
            <person name="Roalson E.H."/>
            <person name="Mir W."/>
            <person name="McCubbin A.G."/>
            <person name="Shore J.S."/>
        </authorList>
    </citation>
    <scope>NUCLEOTIDE SEQUENCE</scope>
    <source>
        <strain evidence="2">F60SS</strain>
    </source>
</reference>
<gene>
    <name evidence="2" type="ORF">Tsubulata_024967</name>
</gene>
<evidence type="ECO:0000313" key="2">
    <source>
        <dbReference type="EMBL" id="KAJ4840271.1"/>
    </source>
</evidence>
<sequence>MLIRSSSTGTCRLAPFSESPKKRDFETFNHTHINYIKHHPFFNHHKLSSSSSSSSSLLNLAPLTTSGSSPVSEYYNQETNTTASSGGGLRRAFSDSNLERLAGHSRHESMLHTAPSLSIFNQNDGLEGEEGKEEALMRTATIGESIEAKGSGDFSFGSNTNMGLIEEEGEEEQDGGLNGIEKLGIEDHKEPVSPPMYLAAGLGIDGIDLGGDGRGGGLGGVDLITLPQFDGVDDAEDYYKRMINGYPCHPLFLSNYARLLQSKGDLHGAEDYFHRAALADPNDGEILMQHAKLDWELHHDQNRALANFERAVQTAPHDSHVLAAYASFLWEVDNDEEETSQTENVQVGDGILNRPDNLSTSKEFTPLQLSEKLKIAAGGHVVTEMDKGENTEDNYRKMVEENPCNSLVLRNYAEFLYQTKGDLRGAEEFYSRAVLADPGDGEIMAQYAKLVWELHHDQDKALCYFESAVEAAPGNSYVLGAYASFLWDIEEDEDDGISQFQVHKHDECAVTAAASV</sequence>
<dbReference type="SUPFAM" id="SSF48452">
    <property type="entry name" value="TPR-like"/>
    <property type="match status" value="1"/>
</dbReference>
<accession>A0A9Q0JEY8</accession>